<dbReference type="FunFam" id="3.40.50.300:FF:000819">
    <property type="entry name" value="ATP dependent RNA helicase, putative"/>
    <property type="match status" value="1"/>
</dbReference>
<dbReference type="CDD" id="cd17917">
    <property type="entry name" value="DEXHc_RHA-like"/>
    <property type="match status" value="1"/>
</dbReference>
<dbReference type="PROSITE" id="PS51194">
    <property type="entry name" value="HELICASE_CTER"/>
    <property type="match status" value="1"/>
</dbReference>
<comment type="subcellular location">
    <subcellularLocation>
        <location evidence="1">Plastid</location>
        <location evidence="1">Chloroplast</location>
    </subcellularLocation>
</comment>
<feature type="region of interest" description="Disordered" evidence="13">
    <location>
        <begin position="198"/>
        <end position="289"/>
    </location>
</feature>
<evidence type="ECO:0000256" key="13">
    <source>
        <dbReference type="SAM" id="MobiDB-lite"/>
    </source>
</evidence>
<dbReference type="Gene3D" id="3.40.50.300">
    <property type="entry name" value="P-loop containing nucleotide triphosphate hydrolases"/>
    <property type="match status" value="2"/>
</dbReference>
<keyword evidence="5" id="KW-0547">Nucleotide-binding</keyword>
<keyword evidence="4" id="KW-0934">Plastid</keyword>
<keyword evidence="3" id="KW-0150">Chloroplast</keyword>
<evidence type="ECO:0000256" key="7">
    <source>
        <dbReference type="ARBA" id="ARBA00022806"/>
    </source>
</evidence>
<feature type="region of interest" description="Disordered" evidence="13">
    <location>
        <begin position="1667"/>
        <end position="1695"/>
    </location>
</feature>
<keyword evidence="10" id="KW-0809">Transit peptide</keyword>
<evidence type="ECO:0000259" key="14">
    <source>
        <dbReference type="PROSITE" id="PS51192"/>
    </source>
</evidence>
<dbReference type="InterPro" id="IPR011709">
    <property type="entry name" value="DEAD-box_helicase_OB_fold"/>
</dbReference>
<evidence type="ECO:0000256" key="3">
    <source>
        <dbReference type="ARBA" id="ARBA00022528"/>
    </source>
</evidence>
<evidence type="ECO:0000256" key="5">
    <source>
        <dbReference type="ARBA" id="ARBA00022741"/>
    </source>
</evidence>
<feature type="compositionally biased region" description="Basic and acidic residues" evidence="13">
    <location>
        <begin position="1559"/>
        <end position="1573"/>
    </location>
</feature>
<dbReference type="PANTHER" id="PTHR18934">
    <property type="entry name" value="ATP-DEPENDENT RNA HELICASE"/>
    <property type="match status" value="1"/>
</dbReference>
<dbReference type="PROSITE" id="PS51192">
    <property type="entry name" value="HELICASE_ATP_BIND_1"/>
    <property type="match status" value="1"/>
</dbReference>
<accession>A0AAD7U108</accession>
<dbReference type="InterPro" id="IPR011545">
    <property type="entry name" value="DEAD/DEAH_box_helicase_dom"/>
</dbReference>
<reference evidence="16" key="1">
    <citation type="submission" date="2022-11" db="EMBL/GenBank/DDBJ databases">
        <title>Genome Sequence of Cubamyces cubensis.</title>
        <authorList>
            <person name="Buettner E."/>
        </authorList>
    </citation>
    <scope>NUCLEOTIDE SEQUENCE</scope>
    <source>
        <strain evidence="16">MPL-01</strain>
    </source>
</reference>
<dbReference type="PANTHER" id="PTHR18934:SF145">
    <property type="entry name" value="ATP-DEPENDENT RNA HELICASE DHX57-RELATED"/>
    <property type="match status" value="1"/>
</dbReference>
<feature type="compositionally biased region" description="Basic and acidic residues" evidence="13">
    <location>
        <begin position="250"/>
        <end position="260"/>
    </location>
</feature>
<dbReference type="Pfam" id="PF21010">
    <property type="entry name" value="HA2_C"/>
    <property type="match status" value="1"/>
</dbReference>
<dbReference type="GO" id="GO:0016787">
    <property type="term" value="F:hydrolase activity"/>
    <property type="evidence" value="ECO:0007669"/>
    <property type="project" value="UniProtKB-KW"/>
</dbReference>
<feature type="region of interest" description="Disordered" evidence="13">
    <location>
        <begin position="362"/>
        <end position="402"/>
    </location>
</feature>
<proteinExistence type="predicted"/>
<evidence type="ECO:0000256" key="9">
    <source>
        <dbReference type="ARBA" id="ARBA00022884"/>
    </source>
</evidence>
<dbReference type="GO" id="GO:0005524">
    <property type="term" value="F:ATP binding"/>
    <property type="evidence" value="ECO:0007669"/>
    <property type="project" value="UniProtKB-KW"/>
</dbReference>
<sequence length="2239" mass="248357">MAPKKKKTQLKPVARGFATTSVPKKVVEAPKEPEPTAPANDTPDASETLPKRSGDSGQPSGAATGPTLSEEDQALQNLIEKFQDKVEKEVVRTVKAIEQDRRFSETLLRLDLDPAYVERILELAMEIGSTESSKSIDEPEEKALVRLAITYGVLRRLGFAETRVVECLKAIPGVDLDEAVEWLHLHCTEEELGVQQDLLEPRTPITPKHPKTFRQSHLRTESSASSITPPSPSVKSSLDATAPAFVPGRRTNDTPSRDEPQSGATNGSSTPSSTMGPTDSARWSPADDPNDEFVRLKLRIMDLTTFRRADEKADAAFLQELQRRLKEVQQDYLFDQREAEAMFAVERSKVEANALQTKLRATADAAPTKSSPRVRRKIAEPPSRAESVTSVSTTDVFEDTEESPGGMFELLEQMPDTETTESGVTIQIRDMALPKHWSGRTPKVLLTENVRKTDRYAVISFACISGASRAKRCSVEIRWDGGRTQLWSMEDVACHDNTQAEHYISTVALHALTFPPADGFAAGGTSTGSQTSFRLLPPVFRDLWDELEQKRRAADDSTNRAVWAKLRDILTPKLSRSEKSSSRPSRQPTETKDLGLIRQVDHGNDVPPEQIIADFQARQASPAYQEMLRQRNQLPMAQYKQDLLSLLEMSQIVVLSGETGCGKSTQVPAFILEDQLLKGRHCKIYCTEPRRISAISLAQRVSRELGEPAGACGTGNSLVGYAIRLESNINRRTRLAYVTNGIALRMLEGGSGQGGQGTAFDEITHIIIDEVHERTIESDFLLIVLKSLLVQRPELKIVLMSATLEAEKISNYFGGCPVLSVPGRTYPVDVRFLEDAVEFTRWKVTEGSPYARRGKDKFYRNKARLEWTEDTAAGDDDDDDVGQQENVTLEKRYSPETISTVNLLDERLIPYDLIVRLLERICFEDPDYTVYSSAILIFMPGMGEIRRLNDILSEHRFFGVDEQFRIYPLHSTISSDQQGAVFDIPPPGVRKIVIATNIAETGITIPDITCVIDTGKHREMRFDEKRQISRLIETFIARSNAAQRRGRAGRVQSGLCFHLFTKARHDTKMAAHPDPEIMRLSLSDLALRIKIMKVNLGTSIEDVLSRALDPPLAINVQRAVSALVEVRALTPNEEITHMGRLLSQLPTDVHLGKFLLIATLFRCLDPALTIAATLNSKSPFLSPLGLEQEAEKAKLSFRVENSDFLTLHNAFASWRRACGNGVARKFCKSNYLSHQNLQQIEELRQQFLGYLVDSSFIHVDRARYGRSKTRFVMVPSDLDVNSGNAAIVHAALAAGLYPKILAVDPMKGEMRTITNNQPASFHPSSVNFKRRLGDFGVNHLCYFTLMHSKKLYAWETGPVEDMALLLLCGDAEFKLMAHTASIDRKVRFRVQPKASIALKLLRNNLASILATQFRIRPLSEAQRVWDEIAMMILGKARPEGSPQMPDAVTLVLESSTILPQAALANQCTARKRPGRRAVRITEFKNATLNATAAQWRLVAAHSAFIMEKVIEIIDVDDLPEPSSDDSDIVFTGFKRDASKSKIHTDQLDTEGLVYVGFKETPKEQKPLDSDAPRRPTQATPSSSKTPESDQPSSATMVQRNVGIRANAPHSESAKRPQSASNSGPPVKRRKHTHTPSTTNPHLKRGRATMRVGSLLNEDVICISDSEDEAPPAKKVPLPKRKTKDTSVTSTQRRTELPSDVEDLMDVDQEERDYATAYAALDINCRANWDDLNDPRELHLGLHSDDSDGTESDDDELVLRTAALSVTETTKRHRLHDMSARLQRSSVLDWSSSDHRSRKPHVFYPIQQSTRAPRMKSRTSRFASDFASWLGLRPLRSTCRLPKDVNTVVQCRDMIVMASAVADGSFGDTLGPYNQDGTLVVRVSGKEHVLTGHSADATTNPDCPARHHFTVNDVAIDPSCPTRFASAGRDRRVLVWEYDPLEEDEPPTLSEDIDCEDNPEVVKYHPNGSALAIQCDNGCVYIHSNDSISKAVIVPPGRGHVTAGMTWGSDASSNLLFASSACMADSTGHHKAFDIRRNKMVVEFDAAKEACSTLALDPFGEKLFIATESAEGRYTLRQFDVRNRERKAAQNVELEPFVDTTDRAAMDVNSLSLSSDGLYIAAGRTDNWADVYDARMLERGPLHSFAHEGAVAPDTYGVVKTEWVDGSPYGVGLVTGGIDGCVRLWDVRHASDDPLNGTILAQGVDDVATFALGDIYKGEIPIILGEKSGKVTMFNHLPRE</sequence>
<feature type="region of interest" description="Disordered" evidence="13">
    <location>
        <begin position="574"/>
        <end position="598"/>
    </location>
</feature>
<dbReference type="SMART" id="SM00320">
    <property type="entry name" value="WD40"/>
    <property type="match status" value="4"/>
</dbReference>
<dbReference type="Proteomes" id="UP001215151">
    <property type="component" value="Unassembled WGS sequence"/>
</dbReference>
<dbReference type="InterPro" id="IPR027417">
    <property type="entry name" value="P-loop_NTPase"/>
</dbReference>
<gene>
    <name evidence="16" type="ORF">ONZ51_g2014</name>
</gene>
<name>A0AAD7U108_9APHY</name>
<feature type="region of interest" description="Disordered" evidence="13">
    <location>
        <begin position="1"/>
        <end position="67"/>
    </location>
</feature>
<dbReference type="Pfam" id="PF00271">
    <property type="entry name" value="Helicase_C"/>
    <property type="match status" value="1"/>
</dbReference>
<feature type="compositionally biased region" description="Polar residues" evidence="13">
    <location>
        <begin position="386"/>
        <end position="395"/>
    </location>
</feature>
<keyword evidence="8" id="KW-0067">ATP-binding</keyword>
<evidence type="ECO:0000313" key="16">
    <source>
        <dbReference type="EMBL" id="KAJ8494879.1"/>
    </source>
</evidence>
<dbReference type="SUPFAM" id="SSF50978">
    <property type="entry name" value="WD40 repeat-like"/>
    <property type="match status" value="1"/>
</dbReference>
<dbReference type="CDD" id="cd18791">
    <property type="entry name" value="SF2_C_RHA"/>
    <property type="match status" value="1"/>
</dbReference>
<dbReference type="FunFam" id="1.20.120.1080:FF:000002">
    <property type="entry name" value="Putative ATP-dependent RNA helicase DHX36"/>
    <property type="match status" value="1"/>
</dbReference>
<dbReference type="InterPro" id="IPR014001">
    <property type="entry name" value="Helicase_ATP-bd"/>
</dbReference>
<feature type="compositionally biased region" description="Low complexity" evidence="13">
    <location>
        <begin position="265"/>
        <end position="278"/>
    </location>
</feature>
<keyword evidence="7" id="KW-0347">Helicase</keyword>
<evidence type="ECO:0000256" key="8">
    <source>
        <dbReference type="ARBA" id="ARBA00022840"/>
    </source>
</evidence>
<dbReference type="SMART" id="SM00490">
    <property type="entry name" value="HELICc"/>
    <property type="match status" value="1"/>
</dbReference>
<comment type="caution">
    <text evidence="16">The sequence shown here is derived from an EMBL/GenBank/DDBJ whole genome shotgun (WGS) entry which is preliminary data.</text>
</comment>
<feature type="repeat" description="WD" evidence="12">
    <location>
        <begin position="2172"/>
        <end position="2187"/>
    </location>
</feature>
<evidence type="ECO:0000256" key="1">
    <source>
        <dbReference type="ARBA" id="ARBA00004229"/>
    </source>
</evidence>
<dbReference type="FunFam" id="3.40.50.300:FF:000500">
    <property type="entry name" value="ATP-dependent RNA helicase DHX29"/>
    <property type="match status" value="1"/>
</dbReference>
<dbReference type="Pfam" id="PF00400">
    <property type="entry name" value="WD40"/>
    <property type="match status" value="2"/>
</dbReference>
<feature type="compositionally biased region" description="Basic and acidic residues" evidence="13">
    <location>
        <begin position="25"/>
        <end position="34"/>
    </location>
</feature>
<protein>
    <recommendedName>
        <fullName evidence="2">RNA helicase</fullName>
        <ecNumber evidence="2">3.6.4.13</ecNumber>
    </recommendedName>
</protein>
<evidence type="ECO:0000256" key="2">
    <source>
        <dbReference type="ARBA" id="ARBA00012552"/>
    </source>
</evidence>
<evidence type="ECO:0000259" key="15">
    <source>
        <dbReference type="PROSITE" id="PS51194"/>
    </source>
</evidence>
<keyword evidence="6" id="KW-0378">Hydrolase</keyword>
<feature type="compositionally biased region" description="Basic and acidic residues" evidence="13">
    <location>
        <begin position="589"/>
        <end position="598"/>
    </location>
</feature>
<feature type="compositionally biased region" description="Basic residues" evidence="13">
    <location>
        <begin position="208"/>
        <end position="217"/>
    </location>
</feature>
<dbReference type="SMART" id="SM00847">
    <property type="entry name" value="HA2"/>
    <property type="match status" value="1"/>
</dbReference>
<dbReference type="PROSITE" id="PS50082">
    <property type="entry name" value="WD_REPEATS_2"/>
    <property type="match status" value="1"/>
</dbReference>
<dbReference type="EC" id="3.6.4.13" evidence="2"/>
<dbReference type="SMART" id="SM00487">
    <property type="entry name" value="DEXDc"/>
    <property type="match status" value="1"/>
</dbReference>
<evidence type="ECO:0000256" key="10">
    <source>
        <dbReference type="ARBA" id="ARBA00022946"/>
    </source>
</evidence>
<keyword evidence="12" id="KW-0853">WD repeat</keyword>
<dbReference type="InterPro" id="IPR007502">
    <property type="entry name" value="Helicase-assoc_dom"/>
</dbReference>
<feature type="domain" description="Helicase C-terminal" evidence="15">
    <location>
        <begin position="913"/>
        <end position="1093"/>
    </location>
</feature>
<evidence type="ECO:0000256" key="6">
    <source>
        <dbReference type="ARBA" id="ARBA00022801"/>
    </source>
</evidence>
<dbReference type="GO" id="GO:0003724">
    <property type="term" value="F:RNA helicase activity"/>
    <property type="evidence" value="ECO:0007669"/>
    <property type="project" value="UniProtKB-EC"/>
</dbReference>
<feature type="region of interest" description="Disordered" evidence="13">
    <location>
        <begin position="1559"/>
        <end position="1648"/>
    </location>
</feature>
<dbReference type="InterPro" id="IPR036322">
    <property type="entry name" value="WD40_repeat_dom_sf"/>
</dbReference>
<keyword evidence="9" id="KW-0694">RNA-binding</keyword>
<dbReference type="Gene3D" id="1.20.120.1080">
    <property type="match status" value="1"/>
</dbReference>
<evidence type="ECO:0000256" key="11">
    <source>
        <dbReference type="ARBA" id="ARBA00047984"/>
    </source>
</evidence>
<dbReference type="InterPro" id="IPR001680">
    <property type="entry name" value="WD40_rpt"/>
</dbReference>
<dbReference type="Pfam" id="PF07717">
    <property type="entry name" value="OB_NTP_bind"/>
    <property type="match status" value="1"/>
</dbReference>
<keyword evidence="17" id="KW-1185">Reference proteome</keyword>
<comment type="catalytic activity">
    <reaction evidence="11">
        <text>ATP + H2O = ADP + phosphate + H(+)</text>
        <dbReference type="Rhea" id="RHEA:13065"/>
        <dbReference type="ChEBI" id="CHEBI:15377"/>
        <dbReference type="ChEBI" id="CHEBI:15378"/>
        <dbReference type="ChEBI" id="CHEBI:30616"/>
        <dbReference type="ChEBI" id="CHEBI:43474"/>
        <dbReference type="ChEBI" id="CHEBI:456216"/>
        <dbReference type="EC" id="3.6.4.13"/>
    </reaction>
</comment>
<organism evidence="16 17">
    <name type="scientific">Trametes cubensis</name>
    <dbReference type="NCBI Taxonomy" id="1111947"/>
    <lineage>
        <taxon>Eukaryota</taxon>
        <taxon>Fungi</taxon>
        <taxon>Dikarya</taxon>
        <taxon>Basidiomycota</taxon>
        <taxon>Agaricomycotina</taxon>
        <taxon>Agaricomycetes</taxon>
        <taxon>Polyporales</taxon>
        <taxon>Polyporaceae</taxon>
        <taxon>Trametes</taxon>
    </lineage>
</organism>
<feature type="domain" description="Helicase ATP-binding" evidence="14">
    <location>
        <begin position="644"/>
        <end position="822"/>
    </location>
</feature>
<evidence type="ECO:0000256" key="12">
    <source>
        <dbReference type="PROSITE-ProRule" id="PRU00221"/>
    </source>
</evidence>
<dbReference type="Pfam" id="PF00270">
    <property type="entry name" value="DEAD"/>
    <property type="match status" value="1"/>
</dbReference>
<dbReference type="SUPFAM" id="SSF52540">
    <property type="entry name" value="P-loop containing nucleoside triphosphate hydrolases"/>
    <property type="match status" value="1"/>
</dbReference>
<dbReference type="Gene3D" id="2.130.10.10">
    <property type="entry name" value="YVTN repeat-like/Quinoprotein amine dehydrogenase"/>
    <property type="match status" value="1"/>
</dbReference>
<feature type="compositionally biased region" description="Polar residues" evidence="13">
    <location>
        <begin position="1576"/>
        <end position="1598"/>
    </location>
</feature>
<evidence type="ECO:0000256" key="4">
    <source>
        <dbReference type="ARBA" id="ARBA00022640"/>
    </source>
</evidence>
<dbReference type="EMBL" id="JAPEVG010000030">
    <property type="protein sequence ID" value="KAJ8494879.1"/>
    <property type="molecule type" value="Genomic_DNA"/>
</dbReference>
<dbReference type="InterPro" id="IPR001650">
    <property type="entry name" value="Helicase_C-like"/>
</dbReference>
<evidence type="ECO:0000313" key="17">
    <source>
        <dbReference type="Proteomes" id="UP001215151"/>
    </source>
</evidence>
<dbReference type="InterPro" id="IPR015943">
    <property type="entry name" value="WD40/YVTN_repeat-like_dom_sf"/>
</dbReference>
<dbReference type="GO" id="GO:0003723">
    <property type="term" value="F:RNA binding"/>
    <property type="evidence" value="ECO:0007669"/>
    <property type="project" value="UniProtKB-KW"/>
</dbReference>